<dbReference type="OrthoDB" id="9761914at2"/>
<dbReference type="PANTHER" id="PTHR30267:SF2">
    <property type="entry name" value="PROTEIN PRKA"/>
    <property type="match status" value="1"/>
</dbReference>
<sequence>MLNNDVLFNTFARSFEARREVEMSFSEYLEACRDDPLLYANASERLLAAMGEPLLIDTAKDTRLGRIFMNRTIRTYPAFSGFFGMEETIERIVAFFRHAAQGLEERKQILYLLGPVGGGKSSLAERLKSLMEVHPIYVLKAGNEISPVFESPLSLFDPVTMGPMVEERYGIPRRRLTGLMSPWCLKRLEHFEGDISRFTVVRIQPSRLRQIAVAKTEPGDENNQDISSLVGKVDIRKLESLAQNDPDAYSYSGALNRSNQGILEFVEMFKAPIKMLHPLLTATQEGNYIGTENIGAIPFSGIILAHSNESEWQTFKSNKNNEAFIDRICVVKVPYCLRVTEEQKIYEKLIEESELSDAPCAPSTLETLARFTVLTRLAKHENSTAFSKLRVYDGESLKETDPRARSVQEYRDAAGVDEGMDGASTRFAFKVLAATFNYDTTEIGADPVHLMYMLEQAIRREQLPLETEKLYIEFIKSELGPRYAEFIGHEIQKAYLESYADYGQNLFDRYVDYADAWIEDVDFKDPDTGQLLDRELLNQELTKIEKPAGIANPKDFRNEIVKFCLRARASHGGKNPSWTSYEKIREVIEKRMFSQVEDLLPVISFGSKKDGETEKKHGEFVERMMARGYTERQVRRLVEWYMRVKQAG</sequence>
<dbReference type="AlphaFoldDB" id="A0A387FT48"/>
<dbReference type="InterPro" id="IPR013153">
    <property type="entry name" value="Prk_AAA"/>
</dbReference>
<dbReference type="InterPro" id="IPR057741">
    <property type="entry name" value="YeaG"/>
</dbReference>
<dbReference type="SMART" id="SM00763">
    <property type="entry name" value="AAA_PrkA"/>
    <property type="match status" value="1"/>
</dbReference>
<gene>
    <name evidence="2" type="ORF">CCGE525_18405</name>
</gene>
<dbReference type="InterPro" id="IPR016230">
    <property type="entry name" value="PrkA/YeaG"/>
</dbReference>
<dbReference type="PANTHER" id="PTHR30267">
    <property type="entry name" value="PROTEIN KINASE PRKA"/>
    <property type="match status" value="1"/>
</dbReference>
<dbReference type="KEGG" id="rjg:CCGE525_18405"/>
<evidence type="ECO:0000313" key="3">
    <source>
        <dbReference type="Proteomes" id="UP000282195"/>
    </source>
</evidence>
<accession>A0A387FT48</accession>
<dbReference type="RefSeq" id="WP_120705540.1">
    <property type="nucleotide sequence ID" value="NZ_CP032694.1"/>
</dbReference>
<reference evidence="2 3" key="1">
    <citation type="submission" date="2018-10" db="EMBL/GenBank/DDBJ databases">
        <title>Rhizobium etli, R. leguminosarum and a new Rhizobium genospecies from Phaseolus dumosus.</title>
        <authorList>
            <person name="Ramirez-Puebla S.T."/>
            <person name="Rogel-Hernandez M.A."/>
            <person name="Guerrero G."/>
            <person name="Ormeno-Orrillo E."/>
            <person name="Martinez-Romero J.C."/>
            <person name="Negrete-Yankelevich S."/>
            <person name="Martinez-Romero E."/>
        </authorList>
    </citation>
    <scope>NUCLEOTIDE SEQUENCE [LARGE SCALE GENOMIC DNA]</scope>
    <source>
        <strain evidence="2 3">CCGE525</strain>
    </source>
</reference>
<name>A0A387FT48_9HYPH</name>
<dbReference type="Pfam" id="PF06798">
    <property type="entry name" value="PrkA"/>
    <property type="match status" value="1"/>
</dbReference>
<feature type="domain" description="PrkA AAA" evidence="1">
    <location>
        <begin position="23"/>
        <end position="384"/>
    </location>
</feature>
<dbReference type="Pfam" id="PF08298">
    <property type="entry name" value="AAA_PrkA"/>
    <property type="match status" value="1"/>
</dbReference>
<evidence type="ECO:0000259" key="1">
    <source>
        <dbReference type="SMART" id="SM00763"/>
    </source>
</evidence>
<dbReference type="Gene3D" id="3.40.50.300">
    <property type="entry name" value="P-loop containing nucleotide triphosphate hydrolases"/>
    <property type="match status" value="1"/>
</dbReference>
<keyword evidence="3" id="KW-1185">Reference proteome</keyword>
<dbReference type="InterPro" id="IPR027417">
    <property type="entry name" value="P-loop_NTPase"/>
</dbReference>
<dbReference type="PIRSF" id="PIRSF000549">
    <property type="entry name" value="Ser_prot_kin"/>
    <property type="match status" value="1"/>
</dbReference>
<dbReference type="SUPFAM" id="SSF52540">
    <property type="entry name" value="P-loop containing nucleoside triphosphate hydrolases"/>
    <property type="match status" value="1"/>
</dbReference>
<protein>
    <submittedName>
        <fullName evidence="2">PrkA family serine protein kinase</fullName>
    </submittedName>
</protein>
<dbReference type="EMBL" id="CP032694">
    <property type="protein sequence ID" value="AYG60565.1"/>
    <property type="molecule type" value="Genomic_DNA"/>
</dbReference>
<dbReference type="GO" id="GO:0004672">
    <property type="term" value="F:protein kinase activity"/>
    <property type="evidence" value="ECO:0007669"/>
    <property type="project" value="InterPro"/>
</dbReference>
<evidence type="ECO:0000313" key="2">
    <source>
        <dbReference type="EMBL" id="AYG60565.1"/>
    </source>
</evidence>
<dbReference type="NCBIfam" id="NF011999">
    <property type="entry name" value="PRK15455.1"/>
    <property type="match status" value="1"/>
</dbReference>
<dbReference type="InterPro" id="IPR010650">
    <property type="entry name" value="PrkA_C"/>
</dbReference>
<proteinExistence type="predicted"/>
<organism evidence="2 3">
    <name type="scientific">Rhizobium jaguaris</name>
    <dbReference type="NCBI Taxonomy" id="1312183"/>
    <lineage>
        <taxon>Bacteria</taxon>
        <taxon>Pseudomonadati</taxon>
        <taxon>Pseudomonadota</taxon>
        <taxon>Alphaproteobacteria</taxon>
        <taxon>Hyphomicrobiales</taxon>
        <taxon>Rhizobiaceae</taxon>
        <taxon>Rhizobium/Agrobacterium group</taxon>
        <taxon>Rhizobium</taxon>
    </lineage>
</organism>
<dbReference type="Proteomes" id="UP000282195">
    <property type="component" value="Chromosome"/>
</dbReference>
<keyword evidence="2" id="KW-0808">Transferase</keyword>
<keyword evidence="2" id="KW-0418">Kinase</keyword>